<organism evidence="4 5">
    <name type="scientific">Protopolystoma xenopodis</name>
    <dbReference type="NCBI Taxonomy" id="117903"/>
    <lineage>
        <taxon>Eukaryota</taxon>
        <taxon>Metazoa</taxon>
        <taxon>Spiralia</taxon>
        <taxon>Lophotrochozoa</taxon>
        <taxon>Platyhelminthes</taxon>
        <taxon>Monogenea</taxon>
        <taxon>Polyopisthocotylea</taxon>
        <taxon>Polystomatidea</taxon>
        <taxon>Polystomatidae</taxon>
        <taxon>Protopolystoma</taxon>
    </lineage>
</organism>
<evidence type="ECO:0000313" key="5">
    <source>
        <dbReference type="Proteomes" id="UP000784294"/>
    </source>
</evidence>
<evidence type="ECO:0008006" key="6">
    <source>
        <dbReference type="Google" id="ProtNLM"/>
    </source>
</evidence>
<evidence type="ECO:0000256" key="2">
    <source>
        <dbReference type="ARBA" id="ARBA00022840"/>
    </source>
</evidence>
<name>A0A3S5C3J8_9PLAT</name>
<dbReference type="AlphaFoldDB" id="A0A3S5C3J8"/>
<dbReference type="OrthoDB" id="6250985at2759"/>
<feature type="region of interest" description="Disordered" evidence="3">
    <location>
        <begin position="240"/>
        <end position="261"/>
    </location>
</feature>
<dbReference type="InterPro" id="IPR036961">
    <property type="entry name" value="Kinesin_motor_dom_sf"/>
</dbReference>
<evidence type="ECO:0000256" key="3">
    <source>
        <dbReference type="SAM" id="MobiDB-lite"/>
    </source>
</evidence>
<dbReference type="GO" id="GO:0005524">
    <property type="term" value="F:ATP binding"/>
    <property type="evidence" value="ECO:0007669"/>
    <property type="project" value="UniProtKB-KW"/>
</dbReference>
<comment type="caution">
    <text evidence="4">The sequence shown here is derived from an EMBL/GenBank/DDBJ whole genome shotgun (WGS) entry which is preliminary data.</text>
</comment>
<gene>
    <name evidence="4" type="ORF">PXEA_LOCUS26369</name>
</gene>
<sequence>MEKCSIRHNIMGNKAVHSINGYNGGRGEYYVVRKAPKFTKTTMFPPGLKVSSESDQASEHCQSVSKTNFSKKNLEVCLTELKPQSSNACDLQAGPHFKEREDFACISDGFETNSVSSNIELVSDFQKDDKASINTTLGRYVEDAVISSDNYAITPKPELEVSEQLSQSKRQSLSPLQVVQSGVTKSRPISRRHSRDSAPVKQPTVEHNQSPSKEGFHRESRRSAPVRHLLKTVTARLPSPYSSNSLSLSVGEGVSDDSKGPKDMVSSCIKAEMHRLSVVNRKLKKALSTAQQEHTQLVRQVSVAAHDGEALTNQNEAYVQDCLSLAEMQAELARLTERENSAKANLESRRQVNSQLAREESHWKAVQRTLWRQRRVCVLEAERSLERLRRAERQCSQLAVYAEIPASQLRLLMLNFQAYYGRLRVFASLRPTPETSCLAFRSPRHLGFQLPANESLEHIVRQDPLLARAASLSPGDSGPLNASSRCSGPWLRLSCEVAQVMPPSGDSYAAGLFFEIEALLDTVVEGFNACFVALGPVGTGKTTALFGVEEGEEAAYLPVSPAPSSLHMSVNPAHMQSSLLPASAMSAKVLRSIPSMNVTSQEANRLGLVGLTLDQLTELVRHRQTQRDWTDCQSVGSQTANSLGPCILASLVEVELDNWEGPVVDLLADRFVDMSVQQDWLEGLASRPIYCQEDVLAFLRLIQTARRRLISSNRIKAVKKPPISTGSPDKMRLACRHLVVIIRVQPQGFAQSAKMLSEETSYEMGPIASADQPPCRSVRDSFALDSMHQTANSSTSISSPDSAFTASSHHPVVTAAGQAYPLHPTGSLATSGILMFVDMVGLEPVEFRTPILELAASLHNRPSCGVTLEPEEALRELPQQQGLIRCRNSSRTALKAWHDAISLISALGEPCSRTDLTAKPTGSRLLEVLQPCLRFIGSEPVMHRPPCCLSFHLPCAQADGLTILQTLRLLLFAVHRQRHLTDRAIGTGRCSGQWASSVGRCLSDHPKQRPVPKRQPDIVQPVDLISLSSKSPLSIRRTKTLAPSHQQTG</sequence>
<evidence type="ECO:0000256" key="1">
    <source>
        <dbReference type="ARBA" id="ARBA00022741"/>
    </source>
</evidence>
<keyword evidence="5" id="KW-1185">Reference proteome</keyword>
<protein>
    <recommendedName>
        <fullName evidence="6">Kinesin motor domain-containing protein</fullName>
    </recommendedName>
</protein>
<dbReference type="EMBL" id="CAAALY010244892">
    <property type="protein sequence ID" value="VEL32929.1"/>
    <property type="molecule type" value="Genomic_DNA"/>
</dbReference>
<dbReference type="Proteomes" id="UP000784294">
    <property type="component" value="Unassembled WGS sequence"/>
</dbReference>
<feature type="region of interest" description="Disordered" evidence="3">
    <location>
        <begin position="162"/>
        <end position="226"/>
    </location>
</feature>
<keyword evidence="1" id="KW-0547">Nucleotide-binding</keyword>
<evidence type="ECO:0000313" key="4">
    <source>
        <dbReference type="EMBL" id="VEL32929.1"/>
    </source>
</evidence>
<dbReference type="SUPFAM" id="SSF52540">
    <property type="entry name" value="P-loop containing nucleoside triphosphate hydrolases"/>
    <property type="match status" value="1"/>
</dbReference>
<proteinExistence type="predicted"/>
<feature type="compositionally biased region" description="Low complexity" evidence="3">
    <location>
        <begin position="240"/>
        <end position="249"/>
    </location>
</feature>
<dbReference type="Gene3D" id="3.40.850.10">
    <property type="entry name" value="Kinesin motor domain"/>
    <property type="match status" value="1"/>
</dbReference>
<feature type="compositionally biased region" description="Polar residues" evidence="3">
    <location>
        <begin position="163"/>
        <end position="184"/>
    </location>
</feature>
<dbReference type="InterPro" id="IPR027417">
    <property type="entry name" value="P-loop_NTPase"/>
</dbReference>
<keyword evidence="2" id="KW-0067">ATP-binding</keyword>
<accession>A0A3S5C3J8</accession>
<reference evidence="4" key="1">
    <citation type="submission" date="2018-11" db="EMBL/GenBank/DDBJ databases">
        <authorList>
            <consortium name="Pathogen Informatics"/>
        </authorList>
    </citation>
    <scope>NUCLEOTIDE SEQUENCE</scope>
</reference>